<keyword evidence="1" id="KW-1133">Transmembrane helix</keyword>
<dbReference type="STRING" id="1618570.UT08_C0016G0023"/>
<dbReference type="EMBL" id="LBVL01000016">
    <property type="protein sequence ID" value="KKQ84609.1"/>
    <property type="molecule type" value="Genomic_DNA"/>
</dbReference>
<evidence type="ECO:0000313" key="2">
    <source>
        <dbReference type="EMBL" id="KKQ84609.1"/>
    </source>
</evidence>
<dbReference type="Gene3D" id="2.60.40.10">
    <property type="entry name" value="Immunoglobulins"/>
    <property type="match status" value="1"/>
</dbReference>
<name>A0A0G0NFH2_9BACT</name>
<evidence type="ECO:0000313" key="3">
    <source>
        <dbReference type="Proteomes" id="UP000034081"/>
    </source>
</evidence>
<evidence type="ECO:0000256" key="1">
    <source>
        <dbReference type="SAM" id="Phobius"/>
    </source>
</evidence>
<feature type="transmembrane region" description="Helical" evidence="1">
    <location>
        <begin position="673"/>
        <end position="695"/>
    </location>
</feature>
<keyword evidence="1" id="KW-0812">Transmembrane</keyword>
<keyword evidence="1" id="KW-0472">Membrane</keyword>
<dbReference type="Proteomes" id="UP000034081">
    <property type="component" value="Unassembled WGS sequence"/>
</dbReference>
<dbReference type="AlphaFoldDB" id="A0A0G0NFH2"/>
<comment type="caution">
    <text evidence="2">The sequence shown here is derived from an EMBL/GenBank/DDBJ whole genome shotgun (WGS) entry which is preliminary data.</text>
</comment>
<gene>
    <name evidence="2" type="ORF">UT08_C0016G0023</name>
</gene>
<reference evidence="2 3" key="1">
    <citation type="journal article" date="2015" name="Nature">
        <title>rRNA introns, odd ribosomes, and small enigmatic genomes across a large radiation of phyla.</title>
        <authorList>
            <person name="Brown C.T."/>
            <person name="Hug L.A."/>
            <person name="Thomas B.C."/>
            <person name="Sharon I."/>
            <person name="Castelle C.J."/>
            <person name="Singh A."/>
            <person name="Wilkins M.J."/>
            <person name="Williams K.H."/>
            <person name="Banfield J.F."/>
        </authorList>
    </citation>
    <scope>NUCLEOTIDE SEQUENCE [LARGE SCALE GENOMIC DNA]</scope>
</reference>
<accession>A0A0G0NFH2</accession>
<dbReference type="InterPro" id="IPR013783">
    <property type="entry name" value="Ig-like_fold"/>
</dbReference>
<evidence type="ECO:0008006" key="4">
    <source>
        <dbReference type="Google" id="ProtNLM"/>
    </source>
</evidence>
<sequence length="718" mass="79684">MRRDYFFFILLSSLVIFISSFIVISVKYVSQISNPSTRILGSENYIAQTTCTEPGGGCGTNHYWDQSTCSCIYSPPASCTTPSVGCGTNYYWDSTACMCKPSTTTCTEPSGGCGTNWYWDSTSCMCKQITVTTGACSPPTNGCGTNYYWDSAACMCKSSTSTCIAPSSGCPVNYYWDYSSCVCMSSGGGTTCTAPSSGCGYNYYWDQYSCSCKYYTSSCVPPASGCGTNRYFDYADCNCKDYVSGSTACTQPASGCGYNYYWDSPLCYCKQNPNVTLCSMPSFGCSPNTYWDSYSCSCKSTYTSYQQSNFDRLAYETPERVSCVKSLLTQYEFDKLRYFIPTTTSEQDEIYKLGDKAKSCWGGSVQQVQTSSVAPSQYKSPYEYENCLIKVLGEEAYRQIYSGVKTPTYEEHLKYKACYGGKSRVSTVTYFSNQETLPETTIACLKTILTGGLYEKVRSGTSDVPYEIRDKVNRCFGINPQAFEEARMYKAPDTFMSCLYEKVGSSRFQEIQSGKSQPTNEERQKAESCKSLLNKDQTKFLPPPSEQVHFLEPKPELVNVSGYEQDSQNIEGKNVGGKIVFSGTAIPNSVINIYIYSEPIVVTTKTDENGDWVYELDQPLKGEHHIAYATVRSDDGEMVRSQVLNFTIQAAPDEPAIQQFIQETSATKTQRSFLYYSVVALIITALSVLGVIAVMNVRKISMHQQPNSSGKRDSEGKF</sequence>
<protein>
    <recommendedName>
        <fullName evidence="4">Bacterial Ig-like domain-containing protein</fullName>
    </recommendedName>
</protein>
<proteinExistence type="predicted"/>
<organism evidence="2 3">
    <name type="scientific">Candidatus Woesebacteria bacterium GW2011_GWB1_38_8</name>
    <dbReference type="NCBI Taxonomy" id="1618570"/>
    <lineage>
        <taxon>Bacteria</taxon>
        <taxon>Candidatus Woeseibacteriota</taxon>
    </lineage>
</organism>